<dbReference type="EMBL" id="JABCRI010000014">
    <property type="protein sequence ID" value="KAF8393718.1"/>
    <property type="molecule type" value="Genomic_DNA"/>
</dbReference>
<feature type="compositionally biased region" description="Polar residues" evidence="1">
    <location>
        <begin position="164"/>
        <end position="184"/>
    </location>
</feature>
<dbReference type="Proteomes" id="UP000655225">
    <property type="component" value="Unassembled WGS sequence"/>
</dbReference>
<dbReference type="InterPro" id="IPR035979">
    <property type="entry name" value="RBD_domain_sf"/>
</dbReference>
<feature type="compositionally biased region" description="Basic and acidic residues" evidence="1">
    <location>
        <begin position="116"/>
        <end position="148"/>
    </location>
</feature>
<dbReference type="OrthoDB" id="435402at2759"/>
<dbReference type="InterPro" id="IPR012677">
    <property type="entry name" value="Nucleotide-bd_a/b_plait_sf"/>
</dbReference>
<organism evidence="2 3">
    <name type="scientific">Tetracentron sinense</name>
    <name type="common">Spur-leaf</name>
    <dbReference type="NCBI Taxonomy" id="13715"/>
    <lineage>
        <taxon>Eukaryota</taxon>
        <taxon>Viridiplantae</taxon>
        <taxon>Streptophyta</taxon>
        <taxon>Embryophyta</taxon>
        <taxon>Tracheophyta</taxon>
        <taxon>Spermatophyta</taxon>
        <taxon>Magnoliopsida</taxon>
        <taxon>Trochodendrales</taxon>
        <taxon>Trochodendraceae</taxon>
        <taxon>Tetracentron</taxon>
    </lineage>
</organism>
<gene>
    <name evidence="2" type="ORF">HHK36_019916</name>
</gene>
<sequence length="208" mass="22842">MEELQSHIVVAEKLPEDHSPQNLTKVFSAVGSVKTIPTCQPQTSNGEASAASRVTKMGNMLFSNKHMAAKSYAFVEYKTAEVAKKASKYVQARGRKAGHEGEGNYDDDDTSTSEQVNEKQLEDPRQPSDEPPHEHTGEEHVNDKEVGPRRGRGRGWGKARGWGQYSNMGTPNNLIQQEQITVATKQPPGPRMPDGTRGFTMGRGKPVV</sequence>
<feature type="region of interest" description="Disordered" evidence="1">
    <location>
        <begin position="92"/>
        <end position="208"/>
    </location>
</feature>
<evidence type="ECO:0000256" key="1">
    <source>
        <dbReference type="SAM" id="MobiDB-lite"/>
    </source>
</evidence>
<reference evidence="2 3" key="1">
    <citation type="submission" date="2020-04" db="EMBL/GenBank/DDBJ databases">
        <title>Plant Genome Project.</title>
        <authorList>
            <person name="Zhang R.-G."/>
        </authorList>
    </citation>
    <scope>NUCLEOTIDE SEQUENCE [LARGE SCALE GENOMIC DNA]</scope>
    <source>
        <strain evidence="2">YNK0</strain>
        <tissue evidence="2">Leaf</tissue>
    </source>
</reference>
<dbReference type="GO" id="GO:0003676">
    <property type="term" value="F:nucleic acid binding"/>
    <property type="evidence" value="ECO:0007669"/>
    <property type="project" value="InterPro"/>
</dbReference>
<dbReference type="Gene3D" id="3.30.70.330">
    <property type="match status" value="1"/>
</dbReference>
<dbReference type="SUPFAM" id="SSF54928">
    <property type="entry name" value="RNA-binding domain, RBD"/>
    <property type="match status" value="1"/>
</dbReference>
<evidence type="ECO:0000313" key="3">
    <source>
        <dbReference type="Proteomes" id="UP000655225"/>
    </source>
</evidence>
<accession>A0A835D7W1</accession>
<proteinExistence type="predicted"/>
<dbReference type="AlphaFoldDB" id="A0A835D7W1"/>
<dbReference type="OMA" id="FHFLAIC"/>
<evidence type="ECO:0008006" key="4">
    <source>
        <dbReference type="Google" id="ProtNLM"/>
    </source>
</evidence>
<keyword evidence="3" id="KW-1185">Reference proteome</keyword>
<evidence type="ECO:0000313" key="2">
    <source>
        <dbReference type="EMBL" id="KAF8393718.1"/>
    </source>
</evidence>
<protein>
    <recommendedName>
        <fullName evidence="4">RRM domain-containing protein</fullName>
    </recommendedName>
</protein>
<name>A0A835D7W1_TETSI</name>
<comment type="caution">
    <text evidence="2">The sequence shown here is derived from an EMBL/GenBank/DDBJ whole genome shotgun (WGS) entry which is preliminary data.</text>
</comment>